<protein>
    <submittedName>
        <fullName evidence="2">Uncharacterized protein</fullName>
    </submittedName>
</protein>
<evidence type="ECO:0000256" key="1">
    <source>
        <dbReference type="SAM" id="SignalP"/>
    </source>
</evidence>
<organism evidence="2 3">
    <name type="scientific">Lipomyces tetrasporus</name>
    <dbReference type="NCBI Taxonomy" id="54092"/>
    <lineage>
        <taxon>Eukaryota</taxon>
        <taxon>Fungi</taxon>
        <taxon>Dikarya</taxon>
        <taxon>Ascomycota</taxon>
        <taxon>Saccharomycotina</taxon>
        <taxon>Lipomycetes</taxon>
        <taxon>Lipomycetales</taxon>
        <taxon>Lipomycetaceae</taxon>
        <taxon>Lipomyces</taxon>
    </lineage>
</organism>
<dbReference type="Proteomes" id="UP001217417">
    <property type="component" value="Unassembled WGS sequence"/>
</dbReference>
<keyword evidence="3" id="KW-1185">Reference proteome</keyword>
<feature type="signal peptide" evidence="1">
    <location>
        <begin position="1"/>
        <end position="17"/>
    </location>
</feature>
<gene>
    <name evidence="2" type="ORF">POJ06DRAFT_137175</name>
</gene>
<name>A0AAD7VRZ0_9ASCO</name>
<dbReference type="GeneID" id="80879642"/>
<proteinExistence type="predicted"/>
<dbReference type="EMBL" id="JARPMG010000008">
    <property type="protein sequence ID" value="KAJ8098575.1"/>
    <property type="molecule type" value="Genomic_DNA"/>
</dbReference>
<evidence type="ECO:0000313" key="3">
    <source>
        <dbReference type="Proteomes" id="UP001217417"/>
    </source>
</evidence>
<feature type="chain" id="PRO_5042242440" evidence="1">
    <location>
        <begin position="18"/>
        <end position="152"/>
    </location>
</feature>
<dbReference type="RefSeq" id="XP_056042025.1">
    <property type="nucleotide sequence ID" value="XM_056184476.1"/>
</dbReference>
<dbReference type="AlphaFoldDB" id="A0AAD7VRZ0"/>
<sequence length="152" mass="17258">MASSATTLCLISLSMYAGPDVEPNTFWTLAANDAVIVNGQYVDGLVVYQMSEIEKSRYYSVLVGNADSDSQDALLYLYDNDGTGSKTIAFVKWNGQAYHFTADMPYSEYRYTGSHGLYWAPRYQCISKFYPWPWSRIPKTIEPYDHVHFGDV</sequence>
<evidence type="ECO:0000313" key="2">
    <source>
        <dbReference type="EMBL" id="KAJ8098575.1"/>
    </source>
</evidence>
<reference evidence="2" key="1">
    <citation type="submission" date="2023-03" db="EMBL/GenBank/DDBJ databases">
        <title>Near-Complete genome sequence of Lipomyces tetrasporous NRRL Y-64009, an oleaginous yeast capable of growing on lignocellulosic hydrolysates.</title>
        <authorList>
            <consortium name="Lawrence Berkeley National Laboratory"/>
            <person name="Jagtap S.S."/>
            <person name="Liu J.-J."/>
            <person name="Walukiewicz H.E."/>
            <person name="Pangilinan J."/>
            <person name="Lipzen A."/>
            <person name="Ahrendt S."/>
            <person name="Koriabine M."/>
            <person name="Cobaugh K."/>
            <person name="Salamov A."/>
            <person name="Yoshinaga Y."/>
            <person name="Ng V."/>
            <person name="Daum C."/>
            <person name="Grigoriev I.V."/>
            <person name="Slininger P.J."/>
            <person name="Dien B.S."/>
            <person name="Jin Y.-S."/>
            <person name="Rao C.V."/>
        </authorList>
    </citation>
    <scope>NUCLEOTIDE SEQUENCE</scope>
    <source>
        <strain evidence="2">NRRL Y-64009</strain>
    </source>
</reference>
<keyword evidence="1" id="KW-0732">Signal</keyword>
<accession>A0AAD7VRZ0</accession>
<comment type="caution">
    <text evidence="2">The sequence shown here is derived from an EMBL/GenBank/DDBJ whole genome shotgun (WGS) entry which is preliminary data.</text>
</comment>